<name>A0A840V9E4_9PROT</name>
<reference evidence="3 4" key="1">
    <citation type="submission" date="2020-08" db="EMBL/GenBank/DDBJ databases">
        <title>Genomic Encyclopedia of Type Strains, Phase IV (KMG-IV): sequencing the most valuable type-strain genomes for metagenomic binning, comparative biology and taxonomic classification.</title>
        <authorList>
            <person name="Goeker M."/>
        </authorList>
    </citation>
    <scope>NUCLEOTIDE SEQUENCE [LARGE SCALE GENOMIC DNA]</scope>
    <source>
        <strain evidence="3 4">DSM 27026</strain>
    </source>
</reference>
<dbReference type="RefSeq" id="WP_183265367.1">
    <property type="nucleotide sequence ID" value="NZ_JACHFJ010000002.1"/>
</dbReference>
<keyword evidence="2" id="KW-0808">Transferase</keyword>
<proteinExistence type="predicted"/>
<evidence type="ECO:0000313" key="3">
    <source>
        <dbReference type="EMBL" id="MBB5372353.1"/>
    </source>
</evidence>
<gene>
    <name evidence="3" type="ORF">HNP71_000591</name>
</gene>
<dbReference type="GO" id="GO:0016758">
    <property type="term" value="F:hexosyltransferase activity"/>
    <property type="evidence" value="ECO:0007669"/>
    <property type="project" value="TreeGrafter"/>
</dbReference>
<dbReference type="Proteomes" id="UP000553706">
    <property type="component" value="Unassembled WGS sequence"/>
</dbReference>
<sequence length="250" mass="27303">MDALNPPVVSLLDIDFSNIPLDAILTRLLARPQQARFAYVVTPNADHIERLLRIPRLRGVYQRAMLCLLDSHVIAFAAKLLGLPTSRVVSGADLTEALLPRLEGLKVAVVGMQEADFALLAARFPGIVFVHHQPPMGLLHNNQAFHDAVDFVCATGAPFTFFAVGSPVQELLAYATASRSDSVGVGLCIGSALRFASGSLRRAPVWMRHSGLEWLHRLTQDPLRLAGRYLISDPKALLAMAVSAIREKKR</sequence>
<dbReference type="CDD" id="cd06533">
    <property type="entry name" value="Glyco_transf_WecG_TagA"/>
    <property type="match status" value="1"/>
</dbReference>
<dbReference type="PANTHER" id="PTHR34136">
    <property type="match status" value="1"/>
</dbReference>
<dbReference type="InterPro" id="IPR004629">
    <property type="entry name" value="WecG_TagA_CpsF"/>
</dbReference>
<organism evidence="3 4">
    <name type="scientific">Acidocella aromatica</name>
    <dbReference type="NCBI Taxonomy" id="1303579"/>
    <lineage>
        <taxon>Bacteria</taxon>
        <taxon>Pseudomonadati</taxon>
        <taxon>Pseudomonadota</taxon>
        <taxon>Alphaproteobacteria</taxon>
        <taxon>Acetobacterales</taxon>
        <taxon>Acidocellaceae</taxon>
        <taxon>Acidocella</taxon>
    </lineage>
</organism>
<dbReference type="PANTHER" id="PTHR34136:SF1">
    <property type="entry name" value="UDP-N-ACETYL-D-MANNOSAMINURONIC ACID TRANSFERASE"/>
    <property type="match status" value="1"/>
</dbReference>
<accession>A0A840V9E4</accession>
<dbReference type="AlphaFoldDB" id="A0A840V9E4"/>
<protein>
    <submittedName>
        <fullName evidence="3">Exopolysaccharide biosynthesis WecB/TagA/CpsF family protein</fullName>
    </submittedName>
</protein>
<keyword evidence="4" id="KW-1185">Reference proteome</keyword>
<comment type="caution">
    <text evidence="3">The sequence shown here is derived from an EMBL/GenBank/DDBJ whole genome shotgun (WGS) entry which is preliminary data.</text>
</comment>
<dbReference type="EMBL" id="JACHFJ010000002">
    <property type="protein sequence ID" value="MBB5372353.1"/>
    <property type="molecule type" value="Genomic_DNA"/>
</dbReference>
<evidence type="ECO:0000313" key="4">
    <source>
        <dbReference type="Proteomes" id="UP000553706"/>
    </source>
</evidence>
<dbReference type="Pfam" id="PF03808">
    <property type="entry name" value="Glyco_tran_WecG"/>
    <property type="match status" value="1"/>
</dbReference>
<evidence type="ECO:0000256" key="2">
    <source>
        <dbReference type="ARBA" id="ARBA00022679"/>
    </source>
</evidence>
<evidence type="ECO:0000256" key="1">
    <source>
        <dbReference type="ARBA" id="ARBA00022676"/>
    </source>
</evidence>
<keyword evidence="1" id="KW-0328">Glycosyltransferase</keyword>